<protein>
    <submittedName>
        <fullName evidence="2">Uncharacterized protein</fullName>
    </submittedName>
</protein>
<feature type="region of interest" description="Disordered" evidence="1">
    <location>
        <begin position="1"/>
        <end position="31"/>
    </location>
</feature>
<dbReference type="EMBL" id="BKCJ010000547">
    <property type="protein sequence ID" value="GEU34176.1"/>
    <property type="molecule type" value="Genomic_DNA"/>
</dbReference>
<evidence type="ECO:0000313" key="2">
    <source>
        <dbReference type="EMBL" id="GEU34176.1"/>
    </source>
</evidence>
<accession>A0A6L2JBC2</accession>
<name>A0A6L2JBC2_TANCI</name>
<proteinExistence type="predicted"/>
<evidence type="ECO:0000256" key="1">
    <source>
        <dbReference type="SAM" id="MobiDB-lite"/>
    </source>
</evidence>
<dbReference type="AlphaFoldDB" id="A0A6L2JBC2"/>
<gene>
    <name evidence="2" type="ORF">Tci_006154</name>
</gene>
<reference evidence="2" key="1">
    <citation type="journal article" date="2019" name="Sci. Rep.">
        <title>Draft genome of Tanacetum cinerariifolium, the natural source of mosquito coil.</title>
        <authorList>
            <person name="Yamashiro T."/>
            <person name="Shiraishi A."/>
            <person name="Satake H."/>
            <person name="Nakayama K."/>
        </authorList>
    </citation>
    <scope>NUCLEOTIDE SEQUENCE</scope>
</reference>
<sequence length="207" mass="22813">MERGFLSQKEGEGGRGVKEKQQGSTNITTPVTSDSAYDTIKDIVMVSLDGVGSYLTLSKAYKNSPASANEVDKNASLRLFPTPSMSNSYANVTGNPSRKRFDFYTLFTPGVKLYGVPVTAFSEDGLSVIATKLVTLVNDEGHPVKEVDYLVDHDSEDEVASIDKDMARSMALESIGFGTNSLLEQWGDSYKNVDYDYDSYDDDMYER</sequence>
<comment type="caution">
    <text evidence="2">The sequence shown here is derived from an EMBL/GenBank/DDBJ whole genome shotgun (WGS) entry which is preliminary data.</text>
</comment>
<feature type="compositionally biased region" description="Basic and acidic residues" evidence="1">
    <location>
        <begin position="1"/>
        <end position="21"/>
    </location>
</feature>
<organism evidence="2">
    <name type="scientific">Tanacetum cinerariifolium</name>
    <name type="common">Dalmatian daisy</name>
    <name type="synonym">Chrysanthemum cinerariifolium</name>
    <dbReference type="NCBI Taxonomy" id="118510"/>
    <lineage>
        <taxon>Eukaryota</taxon>
        <taxon>Viridiplantae</taxon>
        <taxon>Streptophyta</taxon>
        <taxon>Embryophyta</taxon>
        <taxon>Tracheophyta</taxon>
        <taxon>Spermatophyta</taxon>
        <taxon>Magnoliopsida</taxon>
        <taxon>eudicotyledons</taxon>
        <taxon>Gunneridae</taxon>
        <taxon>Pentapetalae</taxon>
        <taxon>asterids</taxon>
        <taxon>campanulids</taxon>
        <taxon>Asterales</taxon>
        <taxon>Asteraceae</taxon>
        <taxon>Asteroideae</taxon>
        <taxon>Anthemideae</taxon>
        <taxon>Anthemidinae</taxon>
        <taxon>Tanacetum</taxon>
    </lineage>
</organism>